<feature type="region of interest" description="Disordered" evidence="1">
    <location>
        <begin position="97"/>
        <end position="138"/>
    </location>
</feature>
<proteinExistence type="predicted"/>
<evidence type="ECO:0000259" key="3">
    <source>
        <dbReference type="Pfam" id="PF01471"/>
    </source>
</evidence>
<accession>A0A3M2RJ87</accession>
<protein>
    <submittedName>
        <fullName evidence="4">Putative peptidoglycan binding domain protein</fullName>
    </submittedName>
</protein>
<reference evidence="4 5" key="1">
    <citation type="submission" date="2018-08" db="EMBL/GenBank/DDBJ databases">
        <title>Whole Genome Sequence of the Moderate Halophilic Marine Bacterium Marinobacter litoralis Sw-45.</title>
        <authorList>
            <person name="Musa H."/>
        </authorList>
    </citation>
    <scope>NUCLEOTIDE SEQUENCE [LARGE SCALE GENOMIC DNA]</scope>
    <source>
        <strain evidence="4 5">Sw-45</strain>
    </source>
</reference>
<feature type="chain" id="PRO_5018327643" evidence="2">
    <location>
        <begin position="30"/>
        <end position="138"/>
    </location>
</feature>
<gene>
    <name evidence="4" type="ORF">DOQ08_00054</name>
</gene>
<dbReference type="InterPro" id="IPR036365">
    <property type="entry name" value="PGBD-like_sf"/>
</dbReference>
<dbReference type="EMBL" id="QMDL01000001">
    <property type="protein sequence ID" value="RMJ05387.1"/>
    <property type="molecule type" value="Genomic_DNA"/>
</dbReference>
<feature type="signal peptide" evidence="2">
    <location>
        <begin position="1"/>
        <end position="29"/>
    </location>
</feature>
<organism evidence="4 5">
    <name type="scientific">Marinobacter litoralis</name>
    <dbReference type="NCBI Taxonomy" id="187981"/>
    <lineage>
        <taxon>Bacteria</taxon>
        <taxon>Pseudomonadati</taxon>
        <taxon>Pseudomonadota</taxon>
        <taxon>Gammaproteobacteria</taxon>
        <taxon>Pseudomonadales</taxon>
        <taxon>Marinobacteraceae</taxon>
        <taxon>Marinobacter</taxon>
    </lineage>
</organism>
<keyword evidence="5" id="KW-1185">Reference proteome</keyword>
<name>A0A3M2RJ87_9GAMM</name>
<evidence type="ECO:0000313" key="5">
    <source>
        <dbReference type="Proteomes" id="UP000265903"/>
    </source>
</evidence>
<feature type="compositionally biased region" description="Low complexity" evidence="1">
    <location>
        <begin position="97"/>
        <end position="112"/>
    </location>
</feature>
<keyword evidence="2" id="KW-0732">Signal</keyword>
<feature type="compositionally biased region" description="Basic and acidic residues" evidence="1">
    <location>
        <begin position="113"/>
        <end position="129"/>
    </location>
</feature>
<evidence type="ECO:0000313" key="4">
    <source>
        <dbReference type="EMBL" id="RMJ05387.1"/>
    </source>
</evidence>
<dbReference type="Proteomes" id="UP000265903">
    <property type="component" value="Unassembled WGS sequence"/>
</dbReference>
<dbReference type="InterPro" id="IPR036366">
    <property type="entry name" value="PGBDSf"/>
</dbReference>
<comment type="caution">
    <text evidence="4">The sequence shown here is derived from an EMBL/GenBank/DDBJ whole genome shotgun (WGS) entry which is preliminary data.</text>
</comment>
<dbReference type="Pfam" id="PF01471">
    <property type="entry name" value="PG_binding_1"/>
    <property type="match status" value="1"/>
</dbReference>
<evidence type="ECO:0000256" key="1">
    <source>
        <dbReference type="SAM" id="MobiDB-lite"/>
    </source>
</evidence>
<dbReference type="AlphaFoldDB" id="A0A3M2RJ87"/>
<dbReference type="Gene3D" id="1.10.101.10">
    <property type="entry name" value="PGBD-like superfamily/PGBD"/>
    <property type="match status" value="1"/>
</dbReference>
<dbReference type="SUPFAM" id="SSF47090">
    <property type="entry name" value="PGBD-like"/>
    <property type="match status" value="1"/>
</dbReference>
<dbReference type="InterPro" id="IPR002477">
    <property type="entry name" value="Peptidoglycan-bd-like"/>
</dbReference>
<feature type="domain" description="Peptidoglycan binding-like" evidence="3">
    <location>
        <begin position="32"/>
        <end position="87"/>
    </location>
</feature>
<evidence type="ECO:0000256" key="2">
    <source>
        <dbReference type="SAM" id="SignalP"/>
    </source>
</evidence>
<sequence>MRTMKTVARHFGKSTLLVGAITMAGLASAAQANDTIALKHALYGAGYNITNVSPTMDDSTRAELVRFQEDQGLKASGMVTEETKKVLGMVPVQQAASATASSAAAPAPATTAKPEKADAKPATEKSGKSEDDDTWSLW</sequence>